<keyword evidence="1" id="KW-0902">Two-component regulatory system</keyword>
<keyword evidence="4" id="KW-1185">Reference proteome</keyword>
<evidence type="ECO:0000313" key="3">
    <source>
        <dbReference type="EMBL" id="QPC41816.1"/>
    </source>
</evidence>
<dbReference type="GO" id="GO:0004672">
    <property type="term" value="F:protein kinase activity"/>
    <property type="evidence" value="ECO:0007669"/>
    <property type="project" value="UniProtKB-ARBA"/>
</dbReference>
<dbReference type="EMBL" id="CP058214">
    <property type="protein sequence ID" value="QPC41816.1"/>
    <property type="molecule type" value="Genomic_DNA"/>
</dbReference>
<evidence type="ECO:0000256" key="1">
    <source>
        <dbReference type="ARBA" id="ARBA00023012"/>
    </source>
</evidence>
<evidence type="ECO:0000313" key="4">
    <source>
        <dbReference type="Proteomes" id="UP000593594"/>
    </source>
</evidence>
<dbReference type="RefSeq" id="WP_213163044.1">
    <property type="nucleotide sequence ID" value="NZ_CP058214.1"/>
</dbReference>
<dbReference type="KEGG" id="kmn:HW532_03260"/>
<dbReference type="AlphaFoldDB" id="A0A7S8C1V4"/>
<dbReference type="Pfam" id="PF01627">
    <property type="entry name" value="Hpt"/>
    <property type="match status" value="1"/>
</dbReference>
<organism evidence="3 4">
    <name type="scientific">Kaustia mangrovi</name>
    <dbReference type="NCBI Taxonomy" id="2593653"/>
    <lineage>
        <taxon>Bacteria</taxon>
        <taxon>Pseudomonadati</taxon>
        <taxon>Pseudomonadota</taxon>
        <taxon>Alphaproteobacteria</taxon>
        <taxon>Hyphomicrobiales</taxon>
        <taxon>Parvibaculaceae</taxon>
        <taxon>Kaustia</taxon>
    </lineage>
</organism>
<feature type="domain" description="HPt" evidence="2">
    <location>
        <begin position="29"/>
        <end position="106"/>
    </location>
</feature>
<dbReference type="Proteomes" id="UP000593594">
    <property type="component" value="Chromosome"/>
</dbReference>
<name>A0A7S8C1V4_9HYPH</name>
<sequence>MADTARPDHPIDFNHLETYTLADGALEREVLALFAGHARETFARLLSTDDPGESGKLAHALKGSAKGVGAWQLADAAEALERVLLHGSVPDERNAQTVELGRRLEEACSYAERFAKEA</sequence>
<reference evidence="3 4" key="1">
    <citation type="submission" date="2020-06" db="EMBL/GenBank/DDBJ databases">
        <title>Genome sequence of 2 isolates from Red Sea Mangroves.</title>
        <authorList>
            <person name="Sefrji F."/>
            <person name="Michoud G."/>
            <person name="Merlino G."/>
            <person name="Daffonchio D."/>
        </authorList>
    </citation>
    <scope>NUCLEOTIDE SEQUENCE [LARGE SCALE GENOMIC DNA]</scope>
    <source>
        <strain evidence="3 4">R1DC25</strain>
    </source>
</reference>
<proteinExistence type="predicted"/>
<dbReference type="GO" id="GO:0000160">
    <property type="term" value="P:phosphorelay signal transduction system"/>
    <property type="evidence" value="ECO:0007669"/>
    <property type="project" value="UniProtKB-KW"/>
</dbReference>
<protein>
    <submittedName>
        <fullName evidence="3">Hpt domain-containing protein</fullName>
    </submittedName>
</protein>
<gene>
    <name evidence="3" type="ORF">HW532_03260</name>
</gene>
<dbReference type="SUPFAM" id="SSF47226">
    <property type="entry name" value="Histidine-containing phosphotransfer domain, HPT domain"/>
    <property type="match status" value="1"/>
</dbReference>
<accession>A0A7S8C1V4</accession>
<dbReference type="InterPro" id="IPR008207">
    <property type="entry name" value="Sig_transdc_His_kin_Hpt_dom"/>
</dbReference>
<evidence type="ECO:0000259" key="2">
    <source>
        <dbReference type="Pfam" id="PF01627"/>
    </source>
</evidence>
<dbReference type="Gene3D" id="1.20.120.160">
    <property type="entry name" value="HPT domain"/>
    <property type="match status" value="1"/>
</dbReference>
<dbReference type="InterPro" id="IPR036641">
    <property type="entry name" value="HPT_dom_sf"/>
</dbReference>